<dbReference type="Gene3D" id="2.40.30.10">
    <property type="entry name" value="Translation factors"/>
    <property type="match status" value="2"/>
</dbReference>
<dbReference type="Pfam" id="PF00009">
    <property type="entry name" value="GTP_EFTU"/>
    <property type="match status" value="1"/>
</dbReference>
<keyword evidence="6 8" id="KW-0342">GTP-binding</keyword>
<dbReference type="KEGG" id="mbc:MYB_00735"/>
<dbReference type="InterPro" id="IPR036925">
    <property type="entry name" value="TIF_IF2_dom3_sf"/>
</dbReference>
<evidence type="ECO:0000259" key="10">
    <source>
        <dbReference type="PROSITE" id="PS51722"/>
    </source>
</evidence>
<keyword evidence="12" id="KW-1185">Reference proteome</keyword>
<dbReference type="GO" id="GO:0005829">
    <property type="term" value="C:cytosol"/>
    <property type="evidence" value="ECO:0007669"/>
    <property type="project" value="TreeGrafter"/>
</dbReference>
<dbReference type="GO" id="GO:0005525">
    <property type="term" value="F:GTP binding"/>
    <property type="evidence" value="ECO:0007669"/>
    <property type="project" value="UniProtKB-KW"/>
</dbReference>
<dbReference type="PANTHER" id="PTHR43381:SF5">
    <property type="entry name" value="TR-TYPE G DOMAIN-CONTAINING PROTEIN"/>
    <property type="match status" value="1"/>
</dbReference>
<dbReference type="GO" id="GO:0003924">
    <property type="term" value="F:GTPase activity"/>
    <property type="evidence" value="ECO:0007669"/>
    <property type="project" value="UniProtKB-UniRule"/>
</dbReference>
<dbReference type="Pfam" id="PF22042">
    <property type="entry name" value="EF-G_D2"/>
    <property type="match status" value="1"/>
</dbReference>
<dbReference type="HAMAP" id="MF_00100_B">
    <property type="entry name" value="IF_2_B"/>
    <property type="match status" value="1"/>
</dbReference>
<dbReference type="Pfam" id="PF11987">
    <property type="entry name" value="IF-2"/>
    <property type="match status" value="1"/>
</dbReference>
<dbReference type="FunFam" id="3.40.50.10050:FF:000001">
    <property type="entry name" value="Translation initiation factor IF-2"/>
    <property type="match status" value="1"/>
</dbReference>
<dbReference type="eggNOG" id="COG0532">
    <property type="taxonomic scope" value="Bacteria"/>
</dbReference>
<proteinExistence type="inferred from homology"/>
<evidence type="ECO:0000256" key="8">
    <source>
        <dbReference type="HAMAP-Rule" id="MF_00100"/>
    </source>
</evidence>
<evidence type="ECO:0000313" key="12">
    <source>
        <dbReference type="Proteomes" id="UP000019229"/>
    </source>
</evidence>
<evidence type="ECO:0000256" key="3">
    <source>
        <dbReference type="ARBA" id="ARBA00022540"/>
    </source>
</evidence>
<dbReference type="InterPro" id="IPR005225">
    <property type="entry name" value="Small_GTP-bd"/>
</dbReference>
<dbReference type="FunFam" id="2.40.30.10:FF:000054">
    <property type="entry name" value="Translation initiation factor IF-2"/>
    <property type="match status" value="1"/>
</dbReference>
<dbReference type="InterPro" id="IPR044145">
    <property type="entry name" value="IF2_II"/>
</dbReference>
<feature type="binding site" evidence="8">
    <location>
        <begin position="220"/>
        <end position="223"/>
    </location>
    <ligand>
        <name>GTP</name>
        <dbReference type="ChEBI" id="CHEBI:37565"/>
    </ligand>
</feature>
<dbReference type="PROSITE" id="PS51722">
    <property type="entry name" value="G_TR_2"/>
    <property type="match status" value="1"/>
</dbReference>
<accession>W5USG2</accession>
<dbReference type="RefSeq" id="WP_022934957.1">
    <property type="nucleotide sequence ID" value="NZ_CP007154.1"/>
</dbReference>
<dbReference type="PATRIC" id="fig|743966.3.peg.145"/>
<keyword evidence="5 8" id="KW-0648">Protein biosynthesis</keyword>
<keyword evidence="8" id="KW-0963">Cytoplasm</keyword>
<dbReference type="InterPro" id="IPR023115">
    <property type="entry name" value="TIF_IF2_dom3"/>
</dbReference>
<evidence type="ECO:0000313" key="11">
    <source>
        <dbReference type="EMBL" id="AHH45159.1"/>
    </source>
</evidence>
<reference evidence="11 12" key="1">
    <citation type="journal article" date="2014" name="Genome Announc.">
        <title>Complete Genome Sequence of Mycoplasma bovoculi Strain M165/69T (ATCC 29104).</title>
        <authorList>
            <person name="Calcutt M.J."/>
            <person name="Foecking M.F."/>
        </authorList>
    </citation>
    <scope>NUCLEOTIDE SEQUENCE [LARGE SCALE GENOMIC DNA]</scope>
    <source>
        <strain evidence="11">M165/69</strain>
    </source>
</reference>
<dbReference type="NCBIfam" id="TIGR00487">
    <property type="entry name" value="IF-2"/>
    <property type="match status" value="1"/>
</dbReference>
<evidence type="ECO:0000256" key="1">
    <source>
        <dbReference type="ARBA" id="ARBA00007733"/>
    </source>
</evidence>
<dbReference type="CDD" id="cd01887">
    <property type="entry name" value="IF2_eIF5B"/>
    <property type="match status" value="1"/>
</dbReference>
<keyword evidence="3 8" id="KW-0396">Initiation factor</keyword>
<dbReference type="InterPro" id="IPR006847">
    <property type="entry name" value="IF2_N"/>
</dbReference>
<dbReference type="SUPFAM" id="SSF50447">
    <property type="entry name" value="Translation proteins"/>
    <property type="match status" value="2"/>
</dbReference>
<name>W5USG2_9BACT</name>
<dbReference type="SUPFAM" id="SSF52540">
    <property type="entry name" value="P-loop containing nucleoside triphosphate hydrolases"/>
    <property type="match status" value="1"/>
</dbReference>
<dbReference type="Pfam" id="PF04760">
    <property type="entry name" value="IF2_N"/>
    <property type="match status" value="1"/>
</dbReference>
<evidence type="ECO:0000256" key="5">
    <source>
        <dbReference type="ARBA" id="ARBA00022917"/>
    </source>
</evidence>
<dbReference type="Gene3D" id="3.40.50.300">
    <property type="entry name" value="P-loop containing nucleotide triphosphate hydrolases"/>
    <property type="match status" value="1"/>
</dbReference>
<dbReference type="FunFam" id="2.40.30.10:FF:000008">
    <property type="entry name" value="Translation initiation factor IF-2"/>
    <property type="match status" value="1"/>
</dbReference>
<sequence>MAKKEHRKSNIEQIKSQLNPVKVEVQDGVFVFSGPMSIADLATKINKSVNDIITLFFKQGKMYNLNYIVNEEEIAEVCVEFGLDFEQKKEVNASNFMEEISIVDDNSELENRPPIITVMGHVDHGKTSLLDYIRKSNVAGGEFGGITQHTGAYQVNVDGNWINFIDTPGHEAFTQMRARGAKVTDIVVLVVAADDGVMPQTKEAIHHAQAANVPIIVFVNKMDKPNKDLERIKNELSTLDVVTEEWGGSNIFVYGSALTGQGIEDLFKAILLQAEVLELKANKNRYPIGTVLEAKLHHGKGAIATLMVQNGTLKIRDFIVAGHQYGRIRSLENTVGQPIEFALPGTPVVVSGLNYVPQAGDRFFGFHEEKFAKQLAEEKKSIQKSQLFKQKTSTNNVDEKDKVINLIIKADAQGVVEAIDNAVSKLSSKYVQVNILHSGVGAITTADILLAQTSESIIYVFNLPVNNQIKTQAKQAKIQIREHTIIYKIIDEIKEMVKQLRTIKYEEVLSGTAKIIKKFWFSKVGSIAGCTVLDGKIVSESKIELYRNGKLIHKGRLETLQRDKNNVKEVSVGNEFGTHIVKFNDIEVDDIIKAYQDVEVED</sequence>
<dbReference type="InterPro" id="IPR000795">
    <property type="entry name" value="T_Tr_GTP-bd_dom"/>
</dbReference>
<evidence type="ECO:0000256" key="7">
    <source>
        <dbReference type="ARBA" id="ARBA00025162"/>
    </source>
</evidence>
<dbReference type="Gene3D" id="3.40.50.10050">
    <property type="entry name" value="Translation initiation factor IF- 2, domain 3"/>
    <property type="match status" value="1"/>
</dbReference>
<comment type="subcellular location">
    <subcellularLocation>
        <location evidence="8">Cytoplasm</location>
    </subcellularLocation>
</comment>
<dbReference type="HOGENOM" id="CLU_006301_5_1_14"/>
<dbReference type="CDD" id="cd03702">
    <property type="entry name" value="IF2_mtIF2_II"/>
    <property type="match status" value="1"/>
</dbReference>
<evidence type="ECO:0000256" key="4">
    <source>
        <dbReference type="ARBA" id="ARBA00022741"/>
    </source>
</evidence>
<dbReference type="InterPro" id="IPR027417">
    <property type="entry name" value="P-loop_NTPase"/>
</dbReference>
<dbReference type="EMBL" id="CP007154">
    <property type="protein sequence ID" value="AHH45159.1"/>
    <property type="molecule type" value="Genomic_DNA"/>
</dbReference>
<dbReference type="FunFam" id="3.40.50.300:FF:000019">
    <property type="entry name" value="Translation initiation factor IF-2"/>
    <property type="match status" value="1"/>
</dbReference>
<dbReference type="SUPFAM" id="SSF52156">
    <property type="entry name" value="Initiation factor IF2/eIF5b, domain 3"/>
    <property type="match status" value="1"/>
</dbReference>
<dbReference type="InterPro" id="IPR009000">
    <property type="entry name" value="Transl_B-barrel_sf"/>
</dbReference>
<evidence type="ECO:0000256" key="6">
    <source>
        <dbReference type="ARBA" id="ARBA00023134"/>
    </source>
</evidence>
<dbReference type="OrthoDB" id="9811804at2"/>
<gene>
    <name evidence="8 11" type="primary">infB</name>
    <name evidence="11" type="ORF">MYB_00735</name>
</gene>
<feature type="domain" description="Tr-type G" evidence="10">
    <location>
        <begin position="111"/>
        <end position="280"/>
    </location>
</feature>
<dbReference type="InterPro" id="IPR015760">
    <property type="entry name" value="TIF_IF2"/>
</dbReference>
<comment type="similarity">
    <text evidence="1 8 9">Belongs to the TRAFAC class translation factor GTPase superfamily. Classic translation factor GTPase family. IF-2 subfamily.</text>
</comment>
<feature type="binding site" evidence="8">
    <location>
        <begin position="166"/>
        <end position="170"/>
    </location>
    <ligand>
        <name>GTP</name>
        <dbReference type="ChEBI" id="CHEBI:37565"/>
    </ligand>
</feature>
<dbReference type="AlphaFoldDB" id="W5USG2"/>
<dbReference type="InterPro" id="IPR053905">
    <property type="entry name" value="EF-G-like_DII"/>
</dbReference>
<dbReference type="InterPro" id="IPR000178">
    <property type="entry name" value="TF_IF2_bacterial-like"/>
</dbReference>
<organism evidence="11 12">
    <name type="scientific">Mesomycoplasma bovoculi M165/69</name>
    <dbReference type="NCBI Taxonomy" id="743966"/>
    <lineage>
        <taxon>Bacteria</taxon>
        <taxon>Bacillati</taxon>
        <taxon>Mycoplasmatota</taxon>
        <taxon>Mycoplasmoidales</taxon>
        <taxon>Metamycoplasmataceae</taxon>
        <taxon>Mesomycoplasma</taxon>
    </lineage>
</organism>
<dbReference type="Proteomes" id="UP000019229">
    <property type="component" value="Chromosome"/>
</dbReference>
<feature type="region of interest" description="G-domain" evidence="8">
    <location>
        <begin position="114"/>
        <end position="262"/>
    </location>
</feature>
<protein>
    <recommendedName>
        <fullName evidence="2 8">Translation initiation factor IF-2</fullName>
    </recommendedName>
</protein>
<comment type="function">
    <text evidence="7 8 9">One of the essential components for the initiation of protein synthesis. Protects formylmethionyl-tRNA from spontaneous hydrolysis and promotes its binding to the 30S ribosomal subunits. Also involved in the hydrolysis of GTP during the formation of the 70S ribosomal complex.</text>
</comment>
<dbReference type="STRING" id="743966.MYB_00735"/>
<dbReference type="CDD" id="cd03692">
    <property type="entry name" value="mtIF2_IVc"/>
    <property type="match status" value="1"/>
</dbReference>
<evidence type="ECO:0000256" key="9">
    <source>
        <dbReference type="RuleBase" id="RU000644"/>
    </source>
</evidence>
<keyword evidence="4 8" id="KW-0547">Nucleotide-binding</keyword>
<evidence type="ECO:0000256" key="2">
    <source>
        <dbReference type="ARBA" id="ARBA00020675"/>
    </source>
</evidence>
<dbReference type="GO" id="GO:0003743">
    <property type="term" value="F:translation initiation factor activity"/>
    <property type="evidence" value="ECO:0007669"/>
    <property type="project" value="UniProtKB-UniRule"/>
</dbReference>
<dbReference type="NCBIfam" id="TIGR00231">
    <property type="entry name" value="small_GTP"/>
    <property type="match status" value="1"/>
</dbReference>
<dbReference type="PANTHER" id="PTHR43381">
    <property type="entry name" value="TRANSLATION INITIATION FACTOR IF-2-RELATED"/>
    <property type="match status" value="1"/>
</dbReference>
<feature type="binding site" evidence="8">
    <location>
        <begin position="120"/>
        <end position="127"/>
    </location>
    <ligand>
        <name>GTP</name>
        <dbReference type="ChEBI" id="CHEBI:37565"/>
    </ligand>
</feature>